<evidence type="ECO:0008006" key="3">
    <source>
        <dbReference type="Google" id="ProtNLM"/>
    </source>
</evidence>
<comment type="caution">
    <text evidence="1">The sequence shown here is derived from an EMBL/GenBank/DDBJ whole genome shotgun (WGS) entry which is preliminary data.</text>
</comment>
<evidence type="ECO:0000313" key="2">
    <source>
        <dbReference type="Proteomes" id="UP001516023"/>
    </source>
</evidence>
<sequence length="118" mass="12939">MKEMEELVMKKANQTLTKDSIFCNIDFTLGSFQVNLTTAENQPITSLEMDMMSTSFKAKADGSFAFILSLLSLEVSDSAIVKQTMVMDAEMAQVCGHLMVGDDITGIPLVKSKMVMTV</sequence>
<accession>A0ABD3QI02</accession>
<dbReference type="EMBL" id="JABMIG020000041">
    <property type="protein sequence ID" value="KAL3799146.1"/>
    <property type="molecule type" value="Genomic_DNA"/>
</dbReference>
<name>A0ABD3QI02_9STRA</name>
<dbReference type="Proteomes" id="UP001516023">
    <property type="component" value="Unassembled WGS sequence"/>
</dbReference>
<reference evidence="1 2" key="1">
    <citation type="journal article" date="2020" name="G3 (Bethesda)">
        <title>Improved Reference Genome for Cyclotella cryptica CCMP332, a Model for Cell Wall Morphogenesis, Salinity Adaptation, and Lipid Production in Diatoms (Bacillariophyta).</title>
        <authorList>
            <person name="Roberts W.R."/>
            <person name="Downey K.M."/>
            <person name="Ruck E.C."/>
            <person name="Traller J.C."/>
            <person name="Alverson A.J."/>
        </authorList>
    </citation>
    <scope>NUCLEOTIDE SEQUENCE [LARGE SCALE GENOMIC DNA]</scope>
    <source>
        <strain evidence="1 2">CCMP332</strain>
    </source>
</reference>
<gene>
    <name evidence="1" type="ORF">HJC23_002274</name>
</gene>
<keyword evidence="2" id="KW-1185">Reference proteome</keyword>
<evidence type="ECO:0000313" key="1">
    <source>
        <dbReference type="EMBL" id="KAL3799146.1"/>
    </source>
</evidence>
<proteinExistence type="predicted"/>
<dbReference type="AlphaFoldDB" id="A0ABD3QI02"/>
<protein>
    <recommendedName>
        <fullName evidence="3">SCP2 domain-containing protein</fullName>
    </recommendedName>
</protein>
<organism evidence="1 2">
    <name type="scientific">Cyclotella cryptica</name>
    <dbReference type="NCBI Taxonomy" id="29204"/>
    <lineage>
        <taxon>Eukaryota</taxon>
        <taxon>Sar</taxon>
        <taxon>Stramenopiles</taxon>
        <taxon>Ochrophyta</taxon>
        <taxon>Bacillariophyta</taxon>
        <taxon>Coscinodiscophyceae</taxon>
        <taxon>Thalassiosirophycidae</taxon>
        <taxon>Stephanodiscales</taxon>
        <taxon>Stephanodiscaceae</taxon>
        <taxon>Cyclotella</taxon>
    </lineage>
</organism>